<dbReference type="Proteomes" id="UP000593574">
    <property type="component" value="Unassembled WGS sequence"/>
</dbReference>
<proteinExistence type="predicted"/>
<feature type="non-terminal residue" evidence="1">
    <location>
        <position position="165"/>
    </location>
</feature>
<keyword evidence="2" id="KW-1185">Reference proteome</keyword>
<protein>
    <recommendedName>
        <fullName evidence="3">Reverse transcriptase zinc-binding domain-containing protein</fullName>
    </recommendedName>
</protein>
<evidence type="ECO:0000313" key="2">
    <source>
        <dbReference type="Proteomes" id="UP000593574"/>
    </source>
</evidence>
<gene>
    <name evidence="1" type="ORF">Golax_016748</name>
</gene>
<dbReference type="AlphaFoldDB" id="A0A7J8YZD5"/>
<name>A0A7J8YZD5_9ROSI</name>
<organism evidence="1 2">
    <name type="scientific">Gossypium laxum</name>
    <dbReference type="NCBI Taxonomy" id="34288"/>
    <lineage>
        <taxon>Eukaryota</taxon>
        <taxon>Viridiplantae</taxon>
        <taxon>Streptophyta</taxon>
        <taxon>Embryophyta</taxon>
        <taxon>Tracheophyta</taxon>
        <taxon>Spermatophyta</taxon>
        <taxon>Magnoliopsida</taxon>
        <taxon>eudicotyledons</taxon>
        <taxon>Gunneridae</taxon>
        <taxon>Pentapetalae</taxon>
        <taxon>rosids</taxon>
        <taxon>malvids</taxon>
        <taxon>Malvales</taxon>
        <taxon>Malvaceae</taxon>
        <taxon>Malvoideae</taxon>
        <taxon>Gossypium</taxon>
    </lineage>
</organism>
<reference evidence="1 2" key="1">
    <citation type="journal article" date="2019" name="Genome Biol. Evol.">
        <title>Insights into the evolution of the New World diploid cottons (Gossypium, subgenus Houzingenia) based on genome sequencing.</title>
        <authorList>
            <person name="Grover C.E."/>
            <person name="Arick M.A. 2nd"/>
            <person name="Thrash A."/>
            <person name="Conover J.L."/>
            <person name="Sanders W.S."/>
            <person name="Peterson D.G."/>
            <person name="Frelichowski J.E."/>
            <person name="Scheffler J.A."/>
            <person name="Scheffler B.E."/>
            <person name="Wendel J.F."/>
        </authorList>
    </citation>
    <scope>NUCLEOTIDE SEQUENCE [LARGE SCALE GENOMIC DNA]</scope>
    <source>
        <strain evidence="1">4</strain>
        <tissue evidence="1">Leaf</tissue>
    </source>
</reference>
<sequence>MSDLIDNTNRVWKVDSIRDTFSDMDTRRILHFPLSRFSHNNYQVWFGEASGEFTVRSAYRFILQQSPVDWSDMVSNVELLEWVSNVELLEWVTWFFARNSVPFYKLFVYIWEIEGQKFSIPIRRWESKNWSPLQHPLVKINFDAALWESKNRSSSGIVIREKYGQ</sequence>
<evidence type="ECO:0000313" key="1">
    <source>
        <dbReference type="EMBL" id="MBA0704494.1"/>
    </source>
</evidence>
<dbReference type="EMBL" id="JABEZV010000001">
    <property type="protein sequence ID" value="MBA0704494.1"/>
    <property type="molecule type" value="Genomic_DNA"/>
</dbReference>
<comment type="caution">
    <text evidence="1">The sequence shown here is derived from an EMBL/GenBank/DDBJ whole genome shotgun (WGS) entry which is preliminary data.</text>
</comment>
<accession>A0A7J8YZD5</accession>
<evidence type="ECO:0008006" key="3">
    <source>
        <dbReference type="Google" id="ProtNLM"/>
    </source>
</evidence>